<evidence type="ECO:0000256" key="1">
    <source>
        <dbReference type="SAM" id="MobiDB-lite"/>
    </source>
</evidence>
<reference evidence="2 4" key="1">
    <citation type="journal article" date="2013" name="Genome Biol.">
        <title>Draft genome of the mountain pine beetle, Dendroctonus ponderosae Hopkins, a major forest pest.</title>
        <authorList>
            <person name="Keeling C.I."/>
            <person name="Yuen M.M."/>
            <person name="Liao N.Y."/>
            <person name="Docking T.R."/>
            <person name="Chan S.K."/>
            <person name="Taylor G.A."/>
            <person name="Palmquist D.L."/>
            <person name="Jackman S.D."/>
            <person name="Nguyen A."/>
            <person name="Li M."/>
            <person name="Henderson H."/>
            <person name="Janes J.K."/>
            <person name="Zhao Y."/>
            <person name="Pandoh P."/>
            <person name="Moore R."/>
            <person name="Sperling F.A."/>
            <person name="Huber D.P."/>
            <person name="Birol I."/>
            <person name="Jones S.J."/>
            <person name="Bohlmann J."/>
        </authorList>
    </citation>
    <scope>NUCLEOTIDE SEQUENCE</scope>
</reference>
<evidence type="ECO:0000313" key="2">
    <source>
        <dbReference type="EMBL" id="ENN71377.1"/>
    </source>
</evidence>
<dbReference type="Proteomes" id="UP000030742">
    <property type="component" value="Unassembled WGS sequence"/>
</dbReference>
<organism evidence="2">
    <name type="scientific">Dendroctonus ponderosae</name>
    <name type="common">Mountain pine beetle</name>
    <dbReference type="NCBI Taxonomy" id="77166"/>
    <lineage>
        <taxon>Eukaryota</taxon>
        <taxon>Metazoa</taxon>
        <taxon>Ecdysozoa</taxon>
        <taxon>Arthropoda</taxon>
        <taxon>Hexapoda</taxon>
        <taxon>Insecta</taxon>
        <taxon>Pterygota</taxon>
        <taxon>Neoptera</taxon>
        <taxon>Endopterygota</taxon>
        <taxon>Coleoptera</taxon>
        <taxon>Polyphaga</taxon>
        <taxon>Cucujiformia</taxon>
        <taxon>Curculionidae</taxon>
        <taxon>Scolytinae</taxon>
        <taxon>Dendroctonus</taxon>
    </lineage>
</organism>
<protein>
    <submittedName>
        <fullName evidence="2">Uncharacterized protein</fullName>
    </submittedName>
</protein>
<gene>
    <name evidence="3" type="ORF">D910_08392</name>
    <name evidence="2" type="ORF">YQE_11924</name>
</gene>
<proteinExistence type="predicted"/>
<feature type="compositionally biased region" description="Polar residues" evidence="1">
    <location>
        <begin position="45"/>
        <end position="61"/>
    </location>
</feature>
<accession>N6TYK5</accession>
<evidence type="ECO:0000313" key="3">
    <source>
        <dbReference type="EMBL" id="ERL91050.1"/>
    </source>
</evidence>
<name>N6TYK5_DENPD</name>
<dbReference type="AlphaFoldDB" id="N6TYK5"/>
<feature type="non-terminal residue" evidence="2">
    <location>
        <position position="1"/>
    </location>
</feature>
<sequence>MVLPSTAFFNIQHPSVKISQHPTVNLLAARLPASSPVLQSRITHSLSETQCRPARSSQGEATNEAVDQSILLDDPEPFVPVTGVSSDELEQQALEQYAASNTNVFQELERQAAEQYDTSENWNSPPKYRELKILFRGVA</sequence>
<dbReference type="OrthoDB" id="6598508at2759"/>
<dbReference type="HOGENOM" id="CLU_1847188_0_0_1"/>
<evidence type="ECO:0000313" key="4">
    <source>
        <dbReference type="Proteomes" id="UP000030742"/>
    </source>
</evidence>
<feature type="region of interest" description="Disordered" evidence="1">
    <location>
        <begin position="45"/>
        <end position="64"/>
    </location>
</feature>
<dbReference type="EMBL" id="KB632272">
    <property type="protein sequence ID" value="ERL91050.1"/>
    <property type="molecule type" value="Genomic_DNA"/>
</dbReference>
<dbReference type="EMBL" id="KB741271">
    <property type="protein sequence ID" value="ENN71377.1"/>
    <property type="molecule type" value="Genomic_DNA"/>
</dbReference>